<dbReference type="InterPro" id="IPR006015">
    <property type="entry name" value="Universal_stress_UspA"/>
</dbReference>
<evidence type="ECO:0000313" key="4">
    <source>
        <dbReference type="Proteomes" id="UP000326921"/>
    </source>
</evidence>
<keyword evidence="4" id="KW-1185">Reference proteome</keyword>
<gene>
    <name evidence="3" type="ORF">GFH32_12925</name>
</gene>
<evidence type="ECO:0000313" key="3">
    <source>
        <dbReference type="EMBL" id="QGA27164.1"/>
    </source>
</evidence>
<dbReference type="SUPFAM" id="SSF52402">
    <property type="entry name" value="Adenine nucleotide alpha hydrolases-like"/>
    <property type="match status" value="1"/>
</dbReference>
<name>A0A5Q0QCX7_9SPHI</name>
<dbReference type="Pfam" id="PF00582">
    <property type="entry name" value="Usp"/>
    <property type="match status" value="1"/>
</dbReference>
<sequence length="287" mass="32294">MSKLLVPIDFSEYSAVAVEYACQIAQQAGQSLDLAHIFSDHSNIYINAQNDPSLKDPRVPMAERDMKNLVAEISKKYPNIEVNTLFSDGNLYDEIKKITNANEYDAVVMGTKGSSGLEAIFIGSNTYDTILNTKTPLLAIPLESTELKKDRIALLCNFKDAELTCLSQALPLFQKDFELVLIHVNAKDREIKDIDSDFKTWINRIENELGISDITYIIKPQSLFMRQKESVAQAVTSVLIDEQIDVLLLTKSRKSVFRQLTEPNVIKKLAFDIKIPTFFARVIPTNG</sequence>
<feature type="domain" description="UspA" evidence="2">
    <location>
        <begin position="2"/>
        <end position="141"/>
    </location>
</feature>
<dbReference type="PANTHER" id="PTHR46268:SF6">
    <property type="entry name" value="UNIVERSAL STRESS PROTEIN UP12"/>
    <property type="match status" value="1"/>
</dbReference>
<dbReference type="PANTHER" id="PTHR46268">
    <property type="entry name" value="STRESS RESPONSE PROTEIN NHAX"/>
    <property type="match status" value="1"/>
</dbReference>
<organism evidence="3 4">
    <name type="scientific">Sphingobacterium zhuxiongii</name>
    <dbReference type="NCBI Taxonomy" id="2662364"/>
    <lineage>
        <taxon>Bacteria</taxon>
        <taxon>Pseudomonadati</taxon>
        <taxon>Bacteroidota</taxon>
        <taxon>Sphingobacteriia</taxon>
        <taxon>Sphingobacteriales</taxon>
        <taxon>Sphingobacteriaceae</taxon>
        <taxon>Sphingobacterium</taxon>
    </lineage>
</organism>
<dbReference type="InterPro" id="IPR006016">
    <property type="entry name" value="UspA"/>
</dbReference>
<evidence type="ECO:0000259" key="2">
    <source>
        <dbReference type="Pfam" id="PF00582"/>
    </source>
</evidence>
<dbReference type="Proteomes" id="UP000326921">
    <property type="component" value="Chromosome"/>
</dbReference>
<dbReference type="KEGG" id="sphe:GFH32_12925"/>
<dbReference type="CDD" id="cd00293">
    <property type="entry name" value="USP-like"/>
    <property type="match status" value="1"/>
</dbReference>
<protein>
    <submittedName>
        <fullName evidence="3">Universal stress protein</fullName>
    </submittedName>
</protein>
<dbReference type="AlphaFoldDB" id="A0A5Q0QCX7"/>
<dbReference type="EMBL" id="CP045652">
    <property type="protein sequence ID" value="QGA27164.1"/>
    <property type="molecule type" value="Genomic_DNA"/>
</dbReference>
<proteinExistence type="inferred from homology"/>
<accession>A0A5Q0QCX7</accession>
<dbReference type="PRINTS" id="PR01438">
    <property type="entry name" value="UNVRSLSTRESS"/>
</dbReference>
<dbReference type="Gene3D" id="3.40.50.12370">
    <property type="match status" value="1"/>
</dbReference>
<evidence type="ECO:0000256" key="1">
    <source>
        <dbReference type="ARBA" id="ARBA00008791"/>
    </source>
</evidence>
<reference evidence="3 4" key="1">
    <citation type="submission" date="2019-10" db="EMBL/GenBank/DDBJ databases">
        <authorList>
            <person name="Dong K."/>
        </authorList>
    </citation>
    <scope>NUCLEOTIDE SEQUENCE [LARGE SCALE GENOMIC DNA]</scope>
    <source>
        <strain evidence="4">dk4302</strain>
    </source>
</reference>
<comment type="similarity">
    <text evidence="1">Belongs to the universal stress protein A family.</text>
</comment>
<dbReference type="RefSeq" id="WP_153512005.1">
    <property type="nucleotide sequence ID" value="NZ_CP045652.1"/>
</dbReference>